<keyword evidence="2" id="KW-0472">Membrane</keyword>
<accession>A0A561BTV3</accession>
<proteinExistence type="predicted"/>
<reference evidence="3 4" key="1">
    <citation type="submission" date="2019-06" db="EMBL/GenBank/DDBJ databases">
        <title>Sequencing the genomes of 1000 actinobacteria strains.</title>
        <authorList>
            <person name="Klenk H.-P."/>
        </authorList>
    </citation>
    <scope>NUCLEOTIDE SEQUENCE [LARGE SCALE GENOMIC DNA]</scope>
    <source>
        <strain evidence="3 4">DSM 24683</strain>
    </source>
</reference>
<dbReference type="EMBL" id="VIVK01000001">
    <property type="protein sequence ID" value="TWD82251.1"/>
    <property type="molecule type" value="Genomic_DNA"/>
</dbReference>
<feature type="transmembrane region" description="Helical" evidence="2">
    <location>
        <begin position="43"/>
        <end position="62"/>
    </location>
</feature>
<name>A0A561BTV3_9ACTN</name>
<sequence>MTNNLDDALPDLMRRATEHLEPESTDLVERGLRRGVQLRRRRTAVLSFSGAGAILATAGIIVGGTQLFGGTTGDAPVAGPPLAVATSSTPSPKPTPQPTALPKTDTTLPTLKSLLPPKYKQSAPYTWGGDAEGFNGASIVLNDGKGASQVVAWLSREGGTTACTPDREGLENCSVRPDGSVLTWSKERQTNPPAPGKPARVDDDIVENTVQLTYPDGRVISLINYNGAGEKGAPATRVKPVLTIGQLTSIASSKRWEFPTAADTKTPERKSR</sequence>
<evidence type="ECO:0000256" key="2">
    <source>
        <dbReference type="SAM" id="Phobius"/>
    </source>
</evidence>
<evidence type="ECO:0000256" key="1">
    <source>
        <dbReference type="SAM" id="MobiDB-lite"/>
    </source>
</evidence>
<dbReference type="RefSeq" id="WP_145807715.1">
    <property type="nucleotide sequence ID" value="NZ_VIVK01000001.1"/>
</dbReference>
<keyword evidence="2" id="KW-1133">Transmembrane helix</keyword>
<keyword evidence="2" id="KW-0812">Transmembrane</keyword>
<feature type="region of interest" description="Disordered" evidence="1">
    <location>
        <begin position="79"/>
        <end position="114"/>
    </location>
</feature>
<organism evidence="3 4">
    <name type="scientific">Kribbella amoyensis</name>
    <dbReference type="NCBI Taxonomy" id="996641"/>
    <lineage>
        <taxon>Bacteria</taxon>
        <taxon>Bacillati</taxon>
        <taxon>Actinomycetota</taxon>
        <taxon>Actinomycetes</taxon>
        <taxon>Propionibacteriales</taxon>
        <taxon>Kribbellaceae</taxon>
        <taxon>Kribbella</taxon>
    </lineage>
</organism>
<comment type="caution">
    <text evidence="3">The sequence shown here is derived from an EMBL/GenBank/DDBJ whole genome shotgun (WGS) entry which is preliminary data.</text>
</comment>
<evidence type="ECO:0000313" key="3">
    <source>
        <dbReference type="EMBL" id="TWD82251.1"/>
    </source>
</evidence>
<dbReference type="AlphaFoldDB" id="A0A561BTV3"/>
<protein>
    <submittedName>
        <fullName evidence="3">Uncharacterized protein</fullName>
    </submittedName>
</protein>
<feature type="compositionally biased region" description="Low complexity" evidence="1">
    <location>
        <begin position="100"/>
        <end position="114"/>
    </location>
</feature>
<dbReference type="OrthoDB" id="3826646at2"/>
<keyword evidence="4" id="KW-1185">Reference proteome</keyword>
<evidence type="ECO:0000313" key="4">
    <source>
        <dbReference type="Proteomes" id="UP000318380"/>
    </source>
</evidence>
<dbReference type="Proteomes" id="UP000318380">
    <property type="component" value="Unassembled WGS sequence"/>
</dbReference>
<gene>
    <name evidence="3" type="ORF">FB561_3380</name>
</gene>